<keyword evidence="6" id="KW-1185">Reference proteome</keyword>
<dbReference type="Gene3D" id="3.40.50.1010">
    <property type="entry name" value="5'-nuclease"/>
    <property type="match status" value="1"/>
</dbReference>
<evidence type="ECO:0000256" key="1">
    <source>
        <dbReference type="ARBA" id="ARBA00022722"/>
    </source>
</evidence>
<evidence type="ECO:0000256" key="2">
    <source>
        <dbReference type="ARBA" id="ARBA00022801"/>
    </source>
</evidence>
<evidence type="ECO:0000256" key="3">
    <source>
        <dbReference type="ARBA" id="ARBA00023125"/>
    </source>
</evidence>
<keyword evidence="1" id="KW-0540">Nuclease</keyword>
<accession>A0ABT3TGL6</accession>
<dbReference type="InterPro" id="IPR036279">
    <property type="entry name" value="5-3_exonuclease_C_sf"/>
</dbReference>
<dbReference type="GO" id="GO:0004519">
    <property type="term" value="F:endonuclease activity"/>
    <property type="evidence" value="ECO:0007669"/>
    <property type="project" value="UniProtKB-KW"/>
</dbReference>
<dbReference type="Pfam" id="PF02739">
    <property type="entry name" value="5_3_exonuc_N"/>
    <property type="match status" value="1"/>
</dbReference>
<dbReference type="RefSeq" id="WP_279245461.1">
    <property type="nucleotide sequence ID" value="NZ_SHNN01000002.1"/>
</dbReference>
<dbReference type="CDD" id="cd09898">
    <property type="entry name" value="H3TH_53EXO"/>
    <property type="match status" value="1"/>
</dbReference>
<dbReference type="InterPro" id="IPR029060">
    <property type="entry name" value="PIN-like_dom_sf"/>
</dbReference>
<sequence length="303" mass="33554">MPVYLVDASIYIFRAWFSLPDRWRTPDGFPLNAVYGYAAFMLDLLEEVSADQPVIVAAAFDESLRTCFRNKLYAGYKASRELPDEALALQLRCCRELTEVLGIPAYSGIKYEADDYISSLARLAREQGQDCCVISRDKDLGQLLLGAGDVLWDAASGSRMQREQFTEKFGVAPEQMADYLALVGDPSDDIPGVPGVGAKTAAQLLQTFGSLDQLRYRFDQLAQSGVRGAARISQNLQQHWGQALLARSLVQLAEHIEEVNVLPSAYQLQAEPLLALQGWLLELGIEGPLPARCGNLAQRVRRR</sequence>
<dbReference type="SMART" id="SM00279">
    <property type="entry name" value="HhH2"/>
    <property type="match status" value="1"/>
</dbReference>
<dbReference type="SUPFAM" id="SSF88723">
    <property type="entry name" value="PIN domain-like"/>
    <property type="match status" value="1"/>
</dbReference>
<keyword evidence="2" id="KW-0378">Hydrolase</keyword>
<organism evidence="5 6">
    <name type="scientific">Candidatus Litorirhabdus singularis</name>
    <dbReference type="NCBI Taxonomy" id="2518993"/>
    <lineage>
        <taxon>Bacteria</taxon>
        <taxon>Pseudomonadati</taxon>
        <taxon>Pseudomonadota</taxon>
        <taxon>Gammaproteobacteria</taxon>
        <taxon>Cellvibrionales</taxon>
        <taxon>Halieaceae</taxon>
        <taxon>Candidatus Litorirhabdus</taxon>
    </lineage>
</organism>
<dbReference type="PANTHER" id="PTHR42646">
    <property type="entry name" value="FLAP ENDONUCLEASE XNI"/>
    <property type="match status" value="1"/>
</dbReference>
<dbReference type="InterPro" id="IPR002421">
    <property type="entry name" value="5-3_exonuclease"/>
</dbReference>
<evidence type="ECO:0000313" key="5">
    <source>
        <dbReference type="EMBL" id="MCX2981460.1"/>
    </source>
</evidence>
<dbReference type="SMART" id="SM00475">
    <property type="entry name" value="53EXOc"/>
    <property type="match status" value="1"/>
</dbReference>
<keyword evidence="3" id="KW-0238">DNA-binding</keyword>
<dbReference type="Pfam" id="PF01367">
    <property type="entry name" value="5_3_exonuc"/>
    <property type="match status" value="1"/>
</dbReference>
<comment type="caution">
    <text evidence="5">The sequence shown here is derived from an EMBL/GenBank/DDBJ whole genome shotgun (WGS) entry which is preliminary data.</text>
</comment>
<dbReference type="EMBL" id="SHNN01000002">
    <property type="protein sequence ID" value="MCX2981460.1"/>
    <property type="molecule type" value="Genomic_DNA"/>
</dbReference>
<dbReference type="SUPFAM" id="SSF47807">
    <property type="entry name" value="5' to 3' exonuclease, C-terminal subdomain"/>
    <property type="match status" value="1"/>
</dbReference>
<name>A0ABT3TGL6_9GAMM</name>
<dbReference type="InterPro" id="IPR020046">
    <property type="entry name" value="5-3_exonucl_a-hlix_arch_N"/>
</dbReference>
<evidence type="ECO:0000259" key="4">
    <source>
        <dbReference type="SMART" id="SM00475"/>
    </source>
</evidence>
<dbReference type="PANTHER" id="PTHR42646:SF2">
    <property type="entry name" value="5'-3' EXONUCLEASE FAMILY PROTEIN"/>
    <property type="match status" value="1"/>
</dbReference>
<feature type="domain" description="5'-3' exonuclease" evidence="4">
    <location>
        <begin position="1"/>
        <end position="267"/>
    </location>
</feature>
<gene>
    <name evidence="5" type="ORF">EYC98_11375</name>
</gene>
<dbReference type="InterPro" id="IPR038969">
    <property type="entry name" value="FEN"/>
</dbReference>
<dbReference type="Proteomes" id="UP001143362">
    <property type="component" value="Unassembled WGS sequence"/>
</dbReference>
<evidence type="ECO:0000313" key="6">
    <source>
        <dbReference type="Proteomes" id="UP001143362"/>
    </source>
</evidence>
<dbReference type="InterPro" id="IPR008918">
    <property type="entry name" value="HhH2"/>
</dbReference>
<dbReference type="InterPro" id="IPR020045">
    <property type="entry name" value="DNA_polI_H3TH"/>
</dbReference>
<proteinExistence type="predicted"/>
<dbReference type="CDD" id="cd09859">
    <property type="entry name" value="PIN_53EXO"/>
    <property type="match status" value="1"/>
</dbReference>
<protein>
    <submittedName>
        <fullName evidence="5">Flap endonuclease</fullName>
    </submittedName>
</protein>
<keyword evidence="5" id="KW-0255">Endonuclease</keyword>
<dbReference type="Gene3D" id="1.10.150.20">
    <property type="entry name" value="5' to 3' exonuclease, C-terminal subdomain"/>
    <property type="match status" value="1"/>
</dbReference>
<reference evidence="5" key="1">
    <citation type="submission" date="2019-02" db="EMBL/GenBank/DDBJ databases">
        <authorList>
            <person name="Li S.-H."/>
        </authorList>
    </citation>
    <scope>NUCLEOTIDE SEQUENCE</scope>
    <source>
        <strain evidence="5">IMCC14734</strain>
    </source>
</reference>